<dbReference type="PATRIC" id="fig|128780.6.peg.489"/>
<keyword evidence="4" id="KW-1185">Reference proteome</keyword>
<dbReference type="GO" id="GO:0052689">
    <property type="term" value="F:carboxylic ester hydrolase activity"/>
    <property type="evidence" value="ECO:0007669"/>
    <property type="project" value="UniProtKB-ARBA"/>
</dbReference>
<dbReference type="KEGG" id="sacz:AOT14_04810"/>
<evidence type="ECO:0000313" key="3">
    <source>
        <dbReference type="EMBL" id="ALJ26926.1"/>
    </source>
</evidence>
<evidence type="ECO:0000259" key="2">
    <source>
        <dbReference type="Pfam" id="PF12740"/>
    </source>
</evidence>
<dbReference type="InterPro" id="IPR041127">
    <property type="entry name" value="PET_hydrolase/cutinase-like"/>
</dbReference>
<dbReference type="PANTHER" id="PTHR22946:SF9">
    <property type="entry name" value="POLYKETIDE TRANSFERASE AF380"/>
    <property type="match status" value="1"/>
</dbReference>
<dbReference type="AlphaFoldDB" id="A0A0S1AVU9"/>
<protein>
    <submittedName>
        <fullName evidence="3">Peptidase</fullName>
    </submittedName>
</protein>
<accession>A0A0S1AVU9</accession>
<organism evidence="3 4">
    <name type="scientific">Stenotrophomonas acidaminiphila</name>
    <dbReference type="NCBI Taxonomy" id="128780"/>
    <lineage>
        <taxon>Bacteria</taxon>
        <taxon>Pseudomonadati</taxon>
        <taxon>Pseudomonadota</taxon>
        <taxon>Gammaproteobacteria</taxon>
        <taxon>Lysobacterales</taxon>
        <taxon>Lysobacteraceae</taxon>
        <taxon>Stenotrophomonas</taxon>
    </lineage>
</organism>
<dbReference type="InterPro" id="IPR029058">
    <property type="entry name" value="AB_hydrolase_fold"/>
</dbReference>
<evidence type="ECO:0000256" key="1">
    <source>
        <dbReference type="ARBA" id="ARBA00022801"/>
    </source>
</evidence>
<dbReference type="PIRSF" id="PIRSF031982">
    <property type="entry name" value="UCP031982_abhydr"/>
    <property type="match status" value="1"/>
</dbReference>
<reference evidence="3 4" key="1">
    <citation type="journal article" date="2015" name="Genome Announc.">
        <title>Complete Genome Sequencing of Stenotrophomonas acidaminiphila ZAC14D2_NAIMI4_2, a Multidrug-Resistant Strain Isolated from Sediments of a Polluted River in Mexico, Uncovers New Antibiotic Resistance Genes and a Novel Class-II Lasso Peptide Biosynthesis Gene Cluster.</title>
        <authorList>
            <person name="Vinuesa P."/>
            <person name="Ochoa-Sanchez L.E."/>
        </authorList>
    </citation>
    <scope>NUCLEOTIDE SEQUENCE [LARGE SCALE GENOMIC DNA]</scope>
    <source>
        <strain evidence="3 4">ZAC14D2_NAIMI4_2</strain>
    </source>
</reference>
<dbReference type="InterPro" id="IPR050261">
    <property type="entry name" value="FrsA_esterase"/>
</dbReference>
<keyword evidence="1" id="KW-0378">Hydrolase</keyword>
<proteinExistence type="predicted"/>
<sequence length="358" mass="36772">MSFFHSALALALGALQLAPVPPLPKAGERTGVATSATAAIRDAGQRDALRFTVWYPTHTARAETPLSIGPPDAPLFQEAGRVEDAPVSGGRLPTLLLSHGNGGTARMMGWLGTALARAGYLVIAVDHPGNNGIDPMTLAGSVLPWLRADDLATALAAVQADPVLGAHVDTARLGLVGYSAGGFTALVAAGARPDMPRLARFCAAHPDDGVCRPQDESPTHTQAARVAAAASPELAPHVRQAGQSRALPGVRAAFLLAPAIVQAFDPAELEALQLPLSIMVGTDDAVAAPASNSDVAAALAGNAVIRHLPGVAHYDFLSECTPLGADRLQGLCRTAVPKAATHAAAVDEALRFFGENLR</sequence>
<dbReference type="Pfam" id="PF12740">
    <property type="entry name" value="PETase"/>
    <property type="match status" value="1"/>
</dbReference>
<evidence type="ECO:0000313" key="4">
    <source>
        <dbReference type="Proteomes" id="UP000061010"/>
    </source>
</evidence>
<dbReference type="EMBL" id="CP012900">
    <property type="protein sequence ID" value="ALJ26926.1"/>
    <property type="molecule type" value="Genomic_DNA"/>
</dbReference>
<gene>
    <name evidence="3" type="ORF">AOT14_04810</name>
</gene>
<dbReference type="InterPro" id="IPR016986">
    <property type="entry name" value="UCP031982_abhydr"/>
</dbReference>
<dbReference type="SUPFAM" id="SSF53474">
    <property type="entry name" value="alpha/beta-Hydrolases"/>
    <property type="match status" value="1"/>
</dbReference>
<dbReference type="Proteomes" id="UP000061010">
    <property type="component" value="Chromosome"/>
</dbReference>
<name>A0A0S1AVU9_9GAMM</name>
<dbReference type="Gene3D" id="3.40.50.1820">
    <property type="entry name" value="alpha/beta hydrolase"/>
    <property type="match status" value="1"/>
</dbReference>
<dbReference type="PANTHER" id="PTHR22946">
    <property type="entry name" value="DIENELACTONE HYDROLASE DOMAIN-CONTAINING PROTEIN-RELATED"/>
    <property type="match status" value="1"/>
</dbReference>
<feature type="domain" description="PET hydrolase/cutinase-like" evidence="2">
    <location>
        <begin position="90"/>
        <end position="195"/>
    </location>
</feature>